<dbReference type="EMBL" id="CAJNOL010001135">
    <property type="protein sequence ID" value="CAF1295167.1"/>
    <property type="molecule type" value="Genomic_DNA"/>
</dbReference>
<comment type="caution">
    <text evidence="4">The sequence shown here is derived from an EMBL/GenBank/DDBJ whole genome shotgun (WGS) entry which is preliminary data.</text>
</comment>
<dbReference type="Proteomes" id="UP000663864">
    <property type="component" value="Unassembled WGS sequence"/>
</dbReference>
<protein>
    <submittedName>
        <fullName evidence="4">Uncharacterized protein</fullName>
    </submittedName>
</protein>
<evidence type="ECO:0000313" key="4">
    <source>
        <dbReference type="EMBL" id="CAF1290424.1"/>
    </source>
</evidence>
<dbReference type="Proteomes" id="UP000663882">
    <property type="component" value="Unassembled WGS sequence"/>
</dbReference>
<dbReference type="Proteomes" id="UP000663889">
    <property type="component" value="Unassembled WGS sequence"/>
</dbReference>
<accession>A0A815CQG2</accession>
<dbReference type="EMBL" id="CAJNOT010000641">
    <property type="protein sequence ID" value="CAF1042733.1"/>
    <property type="molecule type" value="Genomic_DNA"/>
</dbReference>
<evidence type="ECO:0000313" key="2">
    <source>
        <dbReference type="EMBL" id="CAF1042733.1"/>
    </source>
</evidence>
<dbReference type="EMBL" id="CAJNOH010000290">
    <property type="protein sequence ID" value="CAF0986435.1"/>
    <property type="molecule type" value="Genomic_DNA"/>
</dbReference>
<dbReference type="EMBL" id="CAJNOL010001114">
    <property type="protein sequence ID" value="CAF1290424.1"/>
    <property type="molecule type" value="Genomic_DNA"/>
</dbReference>
<evidence type="ECO:0000313" key="7">
    <source>
        <dbReference type="EMBL" id="CAF3838985.1"/>
    </source>
</evidence>
<evidence type="ECO:0000313" key="6">
    <source>
        <dbReference type="EMBL" id="CAF1461243.1"/>
    </source>
</evidence>
<evidence type="ECO:0000313" key="3">
    <source>
        <dbReference type="EMBL" id="CAF1178091.1"/>
    </source>
</evidence>
<evidence type="ECO:0000313" key="10">
    <source>
        <dbReference type="Proteomes" id="UP000663870"/>
    </source>
</evidence>
<evidence type="ECO:0000313" key="9">
    <source>
        <dbReference type="EMBL" id="CAF4026185.1"/>
    </source>
</evidence>
<keyword evidence="10" id="KW-1185">Reference proteome</keyword>
<reference evidence="4" key="1">
    <citation type="submission" date="2021-02" db="EMBL/GenBank/DDBJ databases">
        <authorList>
            <person name="Nowell W R."/>
        </authorList>
    </citation>
    <scope>NUCLEOTIDE SEQUENCE</scope>
</reference>
<evidence type="ECO:0000313" key="5">
    <source>
        <dbReference type="EMBL" id="CAF1295167.1"/>
    </source>
</evidence>
<dbReference type="Proteomes" id="UP000663854">
    <property type="component" value="Unassembled WGS sequence"/>
</dbReference>
<dbReference type="Proteomes" id="UP000663836">
    <property type="component" value="Unassembled WGS sequence"/>
</dbReference>
<dbReference type="EMBL" id="CAJNOO010001616">
    <property type="protein sequence ID" value="CAF1178091.1"/>
    <property type="molecule type" value="Genomic_DNA"/>
</dbReference>
<dbReference type="EMBL" id="CAJOBE010007079">
    <property type="protein sequence ID" value="CAF4026185.1"/>
    <property type="molecule type" value="Genomic_DNA"/>
</dbReference>
<dbReference type="EMBL" id="CAJOBD010001890">
    <property type="protein sequence ID" value="CAF3838985.1"/>
    <property type="molecule type" value="Genomic_DNA"/>
</dbReference>
<dbReference type="Proteomes" id="UP000663823">
    <property type="component" value="Unassembled WGS sequence"/>
</dbReference>
<gene>
    <name evidence="9" type="ORF">FNK824_LOCUS27369</name>
    <name evidence="7" type="ORF">JBS370_LOCUS17531</name>
    <name evidence="4" type="ORF">JXQ802_LOCUS28970</name>
    <name evidence="5" type="ORF">JXQ802_LOCUS29204</name>
    <name evidence="8" type="ORF">OTI717_LOCUS22698</name>
    <name evidence="1" type="ORF">PYM288_LOCUS13886</name>
    <name evidence="3" type="ORF">RFH988_LOCUS23348</name>
    <name evidence="6" type="ORF">SEV965_LOCUS34176</name>
    <name evidence="2" type="ORF">ZHD862_LOCUS14632</name>
</gene>
<dbReference type="Proteomes" id="UP000663870">
    <property type="component" value="Unassembled WGS sequence"/>
</dbReference>
<dbReference type="EMBL" id="CAJOAX010003914">
    <property type="protein sequence ID" value="CAF3879917.1"/>
    <property type="molecule type" value="Genomic_DNA"/>
</dbReference>
<dbReference type="Proteomes" id="UP000663874">
    <property type="component" value="Unassembled WGS sequence"/>
</dbReference>
<proteinExistence type="predicted"/>
<dbReference type="AlphaFoldDB" id="A0A815CQG2"/>
<organism evidence="4 10">
    <name type="scientific">Rotaria sordida</name>
    <dbReference type="NCBI Taxonomy" id="392033"/>
    <lineage>
        <taxon>Eukaryota</taxon>
        <taxon>Metazoa</taxon>
        <taxon>Spiralia</taxon>
        <taxon>Gnathifera</taxon>
        <taxon>Rotifera</taxon>
        <taxon>Eurotatoria</taxon>
        <taxon>Bdelloidea</taxon>
        <taxon>Philodinida</taxon>
        <taxon>Philodinidae</taxon>
        <taxon>Rotaria</taxon>
    </lineage>
</organism>
<evidence type="ECO:0000313" key="8">
    <source>
        <dbReference type="EMBL" id="CAF3879917.1"/>
    </source>
</evidence>
<evidence type="ECO:0000313" key="1">
    <source>
        <dbReference type="EMBL" id="CAF0986435.1"/>
    </source>
</evidence>
<sequence>MDRKEVYNYKPSLQEIVPSTRFGQALATLFYLKRHKKQDDYGRAPVVSRLRAQSTLQIAASPSGNTMRFEVLTPIKTSTKTPSPIPVSSLK</sequence>
<dbReference type="OrthoDB" id="9984967at2759"/>
<dbReference type="EMBL" id="CAJNOU010004951">
    <property type="protein sequence ID" value="CAF1461243.1"/>
    <property type="molecule type" value="Genomic_DNA"/>
</dbReference>
<name>A0A815CQG2_9BILA</name>